<proteinExistence type="predicted"/>
<protein>
    <submittedName>
        <fullName evidence="1">Cytochrome p450</fullName>
    </submittedName>
</protein>
<reference evidence="1" key="1">
    <citation type="submission" date="2024-09" db="EMBL/GenBank/DDBJ databases">
        <title>Draft Genome Sequences of Neofusicoccum parvum.</title>
        <authorList>
            <person name="Ashida A."/>
            <person name="Camagna M."/>
            <person name="Tanaka A."/>
            <person name="Takemoto D."/>
        </authorList>
    </citation>
    <scope>NUCLEOTIDE SEQUENCE</scope>
    <source>
        <strain evidence="1">PPO83</strain>
    </source>
</reference>
<dbReference type="EMBL" id="BSXG01000001">
    <property type="protein sequence ID" value="GME22120.1"/>
    <property type="molecule type" value="Genomic_DNA"/>
</dbReference>
<sequence length="552" mass="61319">MPNDINSFAPLALGVLVHLCYRGTGIELDAKVWRVLGLYSSGLVALGFYSLFVSRLDFATSAWRTCVAAALFNAGLYASIGAGRLLRLRGIPGPFLARLSQFYALGLTAKNNQFHIEVDKLHRQYGDFVRIGPRHISINRASAIPLVYGPPSRCPKGPWYALPGDDPSNASLFYTRDVEVQRNRRRAWDRGFSIKALSSYEDRVKAKTERLVEQLRDRANEPVNVTAWTNAFSLDVIGDVGLGTEFRSLDHGKDHPAIKGVHESMAIIGFLSAVPWLLKLLSETPGASGGFKLFKQYCGNQVVLKEKALDRDKEPQDLLSWLLKARYENDRSAPPGKVALDEDARLIIIAGSDTTAAALANTIYYLAKDRRVLEKLRSILDTTFPNGLASWTYAEVKNIAYLDYIINEVLRLRPPVPSGLSRTAPPEGLQIDDVFIPGDTVVMISAHTIQRDPRYFENPDEFCPERWSTLSTETSPFLAFSRGATNCAGKQFARMELRATISQIVLSLDLSLADDGTPEFFDANQRDTFTLTLPPLNAIFKPRTTRKGMSEA</sequence>
<comment type="caution">
    <text evidence="1">The sequence shown here is derived from an EMBL/GenBank/DDBJ whole genome shotgun (WGS) entry which is preliminary data.</text>
</comment>
<accession>A0ACB5RNN5</accession>
<keyword evidence="2" id="KW-1185">Reference proteome</keyword>
<dbReference type="Proteomes" id="UP001165186">
    <property type="component" value="Unassembled WGS sequence"/>
</dbReference>
<gene>
    <name evidence="1" type="primary">g12405</name>
    <name evidence="1" type="ORF">NpPPO83_00012405</name>
</gene>
<name>A0ACB5RNN5_9PEZI</name>
<evidence type="ECO:0000313" key="2">
    <source>
        <dbReference type="Proteomes" id="UP001165186"/>
    </source>
</evidence>
<organism evidence="1 2">
    <name type="scientific">Neofusicoccum parvum</name>
    <dbReference type="NCBI Taxonomy" id="310453"/>
    <lineage>
        <taxon>Eukaryota</taxon>
        <taxon>Fungi</taxon>
        <taxon>Dikarya</taxon>
        <taxon>Ascomycota</taxon>
        <taxon>Pezizomycotina</taxon>
        <taxon>Dothideomycetes</taxon>
        <taxon>Dothideomycetes incertae sedis</taxon>
        <taxon>Botryosphaeriales</taxon>
        <taxon>Botryosphaeriaceae</taxon>
        <taxon>Neofusicoccum</taxon>
    </lineage>
</organism>
<evidence type="ECO:0000313" key="1">
    <source>
        <dbReference type="EMBL" id="GME22120.1"/>
    </source>
</evidence>